<dbReference type="PANTHER" id="PTHR43272:SF32">
    <property type="entry name" value="AMP-DEPENDENT SYNTHETASE_LIGASE DOMAIN-CONTAINING PROTEIN"/>
    <property type="match status" value="1"/>
</dbReference>
<dbReference type="EMBL" id="VJMH01000704">
    <property type="protein sequence ID" value="KAF0714843.1"/>
    <property type="molecule type" value="Genomic_DNA"/>
</dbReference>
<keyword evidence="3" id="KW-0443">Lipid metabolism</keyword>
<dbReference type="InterPro" id="IPR042099">
    <property type="entry name" value="ANL_N_sf"/>
</dbReference>
<protein>
    <submittedName>
        <fullName evidence="7">Aste57867_3654 protein</fullName>
    </submittedName>
</protein>
<feature type="domain" description="AMP-dependent synthetase/ligase" evidence="5">
    <location>
        <begin position="87"/>
        <end position="536"/>
    </location>
</feature>
<dbReference type="AlphaFoldDB" id="A0A485KBS8"/>
<reference evidence="7 8" key="1">
    <citation type="submission" date="2019-03" db="EMBL/GenBank/DDBJ databases">
        <authorList>
            <person name="Gaulin E."/>
            <person name="Dumas B."/>
        </authorList>
    </citation>
    <scope>NUCLEOTIDE SEQUENCE [LARGE SCALE GENOMIC DNA]</scope>
    <source>
        <strain evidence="7">CBS 568.67</strain>
    </source>
</reference>
<feature type="compositionally biased region" description="Polar residues" evidence="4">
    <location>
        <begin position="1"/>
        <end position="23"/>
    </location>
</feature>
<evidence type="ECO:0000313" key="7">
    <source>
        <dbReference type="EMBL" id="VFT80809.1"/>
    </source>
</evidence>
<dbReference type="EMBL" id="CAADRA010000704">
    <property type="protein sequence ID" value="VFT80809.1"/>
    <property type="molecule type" value="Genomic_DNA"/>
</dbReference>
<dbReference type="Pfam" id="PF23562">
    <property type="entry name" value="AMP-binding_C_3"/>
    <property type="match status" value="1"/>
</dbReference>
<feature type="region of interest" description="Disordered" evidence="4">
    <location>
        <begin position="1"/>
        <end position="51"/>
    </location>
</feature>
<dbReference type="OrthoDB" id="3633556at2759"/>
<evidence type="ECO:0000259" key="5">
    <source>
        <dbReference type="Pfam" id="PF00501"/>
    </source>
</evidence>
<evidence type="ECO:0000256" key="4">
    <source>
        <dbReference type="SAM" id="MobiDB-lite"/>
    </source>
</evidence>
<evidence type="ECO:0000313" key="8">
    <source>
        <dbReference type="Proteomes" id="UP000332933"/>
    </source>
</evidence>
<dbReference type="InterPro" id="IPR020845">
    <property type="entry name" value="AMP-binding_CS"/>
</dbReference>
<dbReference type="SUPFAM" id="SSF56801">
    <property type="entry name" value="Acetyl-CoA synthetase-like"/>
    <property type="match status" value="1"/>
</dbReference>
<dbReference type="GO" id="GO:0005783">
    <property type="term" value="C:endoplasmic reticulum"/>
    <property type="evidence" value="ECO:0007669"/>
    <property type="project" value="TreeGrafter"/>
</dbReference>
<organism evidence="7 8">
    <name type="scientific">Aphanomyces stellatus</name>
    <dbReference type="NCBI Taxonomy" id="120398"/>
    <lineage>
        <taxon>Eukaryota</taxon>
        <taxon>Sar</taxon>
        <taxon>Stramenopiles</taxon>
        <taxon>Oomycota</taxon>
        <taxon>Saprolegniomycetes</taxon>
        <taxon>Saprolegniales</taxon>
        <taxon>Verrucalvaceae</taxon>
        <taxon>Aphanomyces</taxon>
    </lineage>
</organism>
<proteinExistence type="predicted"/>
<keyword evidence="1" id="KW-0436">Ligase</keyword>
<keyword evidence="2" id="KW-0276">Fatty acid metabolism</keyword>
<dbReference type="GO" id="GO:0016020">
    <property type="term" value="C:membrane"/>
    <property type="evidence" value="ECO:0007669"/>
    <property type="project" value="TreeGrafter"/>
</dbReference>
<evidence type="ECO:0000313" key="6">
    <source>
        <dbReference type="EMBL" id="KAF0714843.1"/>
    </source>
</evidence>
<dbReference type="InterPro" id="IPR000873">
    <property type="entry name" value="AMP-dep_synth/lig_dom"/>
</dbReference>
<sequence>MAVVTSPQPGSHSPYSRVSSGSPGSDLHVGGRRRSSIPSRPATNDTATSGPYVASHVDQIVDIRPMAIDPKAMDALPPTSLTLLDVFKRTVNRYGYQKAIHAKHNDSWHALTWRQYYTRAQDFMKALVHIGVLSHDVVAITGFNSIEYNVAYMGTIMAGATVTGIYVNSPRDLCHFIASHAEARVIVCDSVAHVETFLSIQSALPLLKAIVLWGDSLPSTFPSTLPVYNWRHFLQRGHTITRGTVARRMDAIQAGQCAAIVYSSGTTGVPKGVMISHDNFCFNAWSVHHTFDRDATTRLSNRDVLISYLPLAHVTAQFMDIILPLYVGYEIHFAPRDALRGTLGKTLKEIRPTRFCGVPGVWDKMATKLREVQHTTKGLKKQLVAFATSRAWKKTVQSQYGQSGGRPCGIAIAEKLVLSRVKAALGLDRYVWQQLFLLLRWQHNMLTMLLRVSRCKTFSVTAAPIRAETIEYYGGLDMPILEFFGASETSGVATMSLLAGWKLGSVGRALPGTEVRVQKGTHQLLLRGRHVMMGYLKNESETQLVIDTDGWLHSGDVATVDGDGFCAITGSLRDMVTTANGQVIVPATLETILRQSMPELLSHVVVIGQQREFLVALFTLRCVFDGDDRPTDALDPAAIAFLHTLRSRATTVTDAKLCPKLRVFLDNTLRDVNKVTSKHSFSNFIQKVVVLPQDLSVAGGELTPTLKVRRHAIEQTYHELIETTYGV</sequence>
<keyword evidence="8" id="KW-1185">Reference proteome</keyword>
<dbReference type="PROSITE" id="PS00455">
    <property type="entry name" value="AMP_BINDING"/>
    <property type="match status" value="1"/>
</dbReference>
<dbReference type="PANTHER" id="PTHR43272">
    <property type="entry name" value="LONG-CHAIN-FATTY-ACID--COA LIGASE"/>
    <property type="match status" value="1"/>
</dbReference>
<evidence type="ECO:0000256" key="3">
    <source>
        <dbReference type="ARBA" id="ARBA00023098"/>
    </source>
</evidence>
<name>A0A485KBS8_9STRA</name>
<dbReference type="Gene3D" id="3.40.50.12780">
    <property type="entry name" value="N-terminal domain of ligase-like"/>
    <property type="match status" value="2"/>
</dbReference>
<dbReference type="GO" id="GO:0004467">
    <property type="term" value="F:long-chain fatty acid-CoA ligase activity"/>
    <property type="evidence" value="ECO:0007669"/>
    <property type="project" value="TreeGrafter"/>
</dbReference>
<accession>A0A485KBS8</accession>
<evidence type="ECO:0000256" key="2">
    <source>
        <dbReference type="ARBA" id="ARBA00022832"/>
    </source>
</evidence>
<reference evidence="6" key="2">
    <citation type="submission" date="2019-06" db="EMBL/GenBank/DDBJ databases">
        <title>Genomics analysis of Aphanomyces spp. identifies a new class of oomycete effector associated with host adaptation.</title>
        <authorList>
            <person name="Gaulin E."/>
        </authorList>
    </citation>
    <scope>NUCLEOTIDE SEQUENCE</scope>
    <source>
        <strain evidence="6">CBS 578.67</strain>
    </source>
</reference>
<dbReference type="Pfam" id="PF00501">
    <property type="entry name" value="AMP-binding"/>
    <property type="match status" value="1"/>
</dbReference>
<dbReference type="Proteomes" id="UP000332933">
    <property type="component" value="Unassembled WGS sequence"/>
</dbReference>
<gene>
    <name evidence="7" type="primary">Aste57867_3654</name>
    <name evidence="6" type="ORF">As57867_003643</name>
    <name evidence="7" type="ORF">ASTE57867_3654</name>
</gene>
<evidence type="ECO:0000256" key="1">
    <source>
        <dbReference type="ARBA" id="ARBA00022598"/>
    </source>
</evidence>